<protein>
    <submittedName>
        <fullName evidence="2">Uncharacterized protein</fullName>
    </submittedName>
</protein>
<evidence type="ECO:0000313" key="2">
    <source>
        <dbReference type="EMBL" id="KAK9144640.1"/>
    </source>
</evidence>
<gene>
    <name evidence="2" type="ORF">Sjap_004543</name>
</gene>
<dbReference type="EMBL" id="JBBNAE010000002">
    <property type="protein sequence ID" value="KAK9144640.1"/>
    <property type="molecule type" value="Genomic_DNA"/>
</dbReference>
<feature type="compositionally biased region" description="Gly residues" evidence="1">
    <location>
        <begin position="131"/>
        <end position="142"/>
    </location>
</feature>
<feature type="region of interest" description="Disordered" evidence="1">
    <location>
        <begin position="86"/>
        <end position="158"/>
    </location>
</feature>
<feature type="compositionally biased region" description="Pro residues" evidence="1">
    <location>
        <begin position="99"/>
        <end position="108"/>
    </location>
</feature>
<organism evidence="2 3">
    <name type="scientific">Stephania japonica</name>
    <dbReference type="NCBI Taxonomy" id="461633"/>
    <lineage>
        <taxon>Eukaryota</taxon>
        <taxon>Viridiplantae</taxon>
        <taxon>Streptophyta</taxon>
        <taxon>Embryophyta</taxon>
        <taxon>Tracheophyta</taxon>
        <taxon>Spermatophyta</taxon>
        <taxon>Magnoliopsida</taxon>
        <taxon>Ranunculales</taxon>
        <taxon>Menispermaceae</taxon>
        <taxon>Menispermoideae</taxon>
        <taxon>Cissampelideae</taxon>
        <taxon>Stephania</taxon>
    </lineage>
</organism>
<evidence type="ECO:0000313" key="3">
    <source>
        <dbReference type="Proteomes" id="UP001417504"/>
    </source>
</evidence>
<evidence type="ECO:0000256" key="1">
    <source>
        <dbReference type="SAM" id="MobiDB-lite"/>
    </source>
</evidence>
<comment type="caution">
    <text evidence="2">The sequence shown here is derived from an EMBL/GenBank/DDBJ whole genome shotgun (WGS) entry which is preliminary data.</text>
</comment>
<dbReference type="AlphaFoldDB" id="A0AAP0PKC2"/>
<sequence length="158" mass="16534">MSHFRRWDPSSSPSECACVPPDEAVEGLEHFSPLNHSAGPSRSLVESRGPVWPLVNRSKGRLTLVNRVGGQSTLDQSTWLGGKFIFPPSTAVEGSTSSPPRPRPPPPSVASTRRRGSPAAGQEVAASLAGRLGGKSESGGVEGTTPLLKCDCDRGVPP</sequence>
<feature type="region of interest" description="Disordered" evidence="1">
    <location>
        <begin position="31"/>
        <end position="50"/>
    </location>
</feature>
<proteinExistence type="predicted"/>
<reference evidence="2 3" key="1">
    <citation type="submission" date="2024-01" db="EMBL/GenBank/DDBJ databases">
        <title>Genome assemblies of Stephania.</title>
        <authorList>
            <person name="Yang L."/>
        </authorList>
    </citation>
    <scope>NUCLEOTIDE SEQUENCE [LARGE SCALE GENOMIC DNA]</scope>
    <source>
        <strain evidence="2">QJT</strain>
        <tissue evidence="2">Leaf</tissue>
    </source>
</reference>
<dbReference type="Proteomes" id="UP001417504">
    <property type="component" value="Unassembled WGS sequence"/>
</dbReference>
<accession>A0AAP0PKC2</accession>
<keyword evidence="3" id="KW-1185">Reference proteome</keyword>
<name>A0AAP0PKC2_9MAGN</name>